<dbReference type="AlphaFoldDB" id="A0A1D8NB21"/>
<organism evidence="2 3">
    <name type="scientific">Yarrowia lipolytica</name>
    <name type="common">Candida lipolytica</name>
    <dbReference type="NCBI Taxonomy" id="4952"/>
    <lineage>
        <taxon>Eukaryota</taxon>
        <taxon>Fungi</taxon>
        <taxon>Dikarya</taxon>
        <taxon>Ascomycota</taxon>
        <taxon>Saccharomycotina</taxon>
        <taxon>Dipodascomycetes</taxon>
        <taxon>Dipodascales</taxon>
        <taxon>Dipodascales incertae sedis</taxon>
        <taxon>Yarrowia</taxon>
    </lineage>
</organism>
<reference evidence="2 3" key="1">
    <citation type="journal article" date="2016" name="PLoS ONE">
        <title>Sequence Assembly of Yarrowia lipolytica Strain W29/CLIB89 Shows Transposable Element Diversity.</title>
        <authorList>
            <person name="Magnan C."/>
            <person name="Yu J."/>
            <person name="Chang I."/>
            <person name="Jahn E."/>
            <person name="Kanomata Y."/>
            <person name="Wu J."/>
            <person name="Zeller M."/>
            <person name="Oakes M."/>
            <person name="Baldi P."/>
            <person name="Sandmeyer S."/>
        </authorList>
    </citation>
    <scope>NUCLEOTIDE SEQUENCE [LARGE SCALE GENOMIC DNA]</scope>
    <source>
        <strain evidence="3">CLIB89(W29)</strain>
    </source>
</reference>
<dbReference type="VEuPathDB" id="FungiDB:YALI1_C19417g"/>
<gene>
    <name evidence="2" type="ORF">YALI1_C19417g</name>
</gene>
<accession>A0A1D8NB21</accession>
<protein>
    <submittedName>
        <fullName evidence="2">Uncharacterized protein</fullName>
    </submittedName>
</protein>
<name>A0A1D8NB21_YARLL</name>
<evidence type="ECO:0000313" key="2">
    <source>
        <dbReference type="EMBL" id="AOW02837.1"/>
    </source>
</evidence>
<dbReference type="GeneID" id="94583013"/>
<sequence>MARLDGSAQLSSLGPLSRTNAVHGLPMAISGLFTVAFGPDRDLQPFRQLHQTPSQTVAPDTPQPKGPTTASPGVHNLSLCQMSLYTTVIQHEHVQCDTDNTVIRFDRFDSILQLFGSYARVHSTSSPPIDLQYSSSIPQFHQKWLVCAWEDTLWVMFSTLFQTKPEMSSTKKKYKIPIIE</sequence>
<dbReference type="RefSeq" id="XP_068138480.1">
    <property type="nucleotide sequence ID" value="XM_068282379.1"/>
</dbReference>
<dbReference type="Proteomes" id="UP000182444">
    <property type="component" value="Chromosome 1C"/>
</dbReference>
<dbReference type="EMBL" id="CP017555">
    <property type="protein sequence ID" value="AOW02837.1"/>
    <property type="molecule type" value="Genomic_DNA"/>
</dbReference>
<evidence type="ECO:0000256" key="1">
    <source>
        <dbReference type="SAM" id="MobiDB-lite"/>
    </source>
</evidence>
<feature type="region of interest" description="Disordered" evidence="1">
    <location>
        <begin position="52"/>
        <end position="72"/>
    </location>
</feature>
<evidence type="ECO:0000313" key="3">
    <source>
        <dbReference type="Proteomes" id="UP000182444"/>
    </source>
</evidence>
<proteinExistence type="predicted"/>